<proteinExistence type="predicted"/>
<keyword evidence="2" id="KW-1133">Transmembrane helix</keyword>
<feature type="region of interest" description="Disordered" evidence="1">
    <location>
        <begin position="180"/>
        <end position="209"/>
    </location>
</feature>
<gene>
    <name evidence="3" type="ordered locus">Plav_2328</name>
</gene>
<name>A7HVK9_PARL1</name>
<evidence type="ECO:0000313" key="3">
    <source>
        <dbReference type="EMBL" id="ABS63942.1"/>
    </source>
</evidence>
<feature type="compositionally biased region" description="Low complexity" evidence="1">
    <location>
        <begin position="185"/>
        <end position="209"/>
    </location>
</feature>
<feature type="transmembrane region" description="Helical" evidence="2">
    <location>
        <begin position="262"/>
        <end position="286"/>
    </location>
</feature>
<feature type="transmembrane region" description="Helical" evidence="2">
    <location>
        <begin position="228"/>
        <end position="256"/>
    </location>
</feature>
<feature type="transmembrane region" description="Helical" evidence="2">
    <location>
        <begin position="435"/>
        <end position="452"/>
    </location>
</feature>
<dbReference type="EMBL" id="CP000774">
    <property type="protein sequence ID" value="ABS63942.1"/>
    <property type="molecule type" value="Genomic_DNA"/>
</dbReference>
<reference evidence="3 4" key="1">
    <citation type="journal article" date="2011" name="Stand. Genomic Sci.">
        <title>Complete genome sequence of Parvibaculum lavamentivorans type strain (DS-1(T)).</title>
        <authorList>
            <person name="Schleheck D."/>
            <person name="Weiss M."/>
            <person name="Pitluck S."/>
            <person name="Bruce D."/>
            <person name="Land M.L."/>
            <person name="Han S."/>
            <person name="Saunders E."/>
            <person name="Tapia R."/>
            <person name="Detter C."/>
            <person name="Brettin T."/>
            <person name="Han J."/>
            <person name="Woyke T."/>
            <person name="Goodwin L."/>
            <person name="Pennacchio L."/>
            <person name="Nolan M."/>
            <person name="Cook A.M."/>
            <person name="Kjelleberg S."/>
            <person name="Thomas T."/>
        </authorList>
    </citation>
    <scope>NUCLEOTIDE SEQUENCE [LARGE SCALE GENOMIC DNA]</scope>
    <source>
        <strain evidence="4">DS-1 / DSM 13023 / NCIMB 13966</strain>
    </source>
</reference>
<accession>A7HVK9</accession>
<evidence type="ECO:0000313" key="4">
    <source>
        <dbReference type="Proteomes" id="UP000006377"/>
    </source>
</evidence>
<feature type="transmembrane region" description="Helical" evidence="2">
    <location>
        <begin position="485"/>
        <end position="504"/>
    </location>
</feature>
<sequence length="679" mass="73843">MSGASMQITSADYSAALNHVARIAPRYEKLNPEALNWSETDWRNLHELREKLLADVGASMRKRGVAEEAVSKQLRLLTLAMLDYELTHLLPLHMKAWLEGFDTEIPGGAYAAFFAPWHDHLAPSAATQDDLVAVYDDLSHHFPGYATWRKMEHDAATGIEDVILDAELIEYQNAFRTAKQKEAKPAAPNTPAPAAAAPKAEAAPATAKPQVTLSFRERLRRQGEDETAPGWTAVFFFWLLLATVLTAPVAAVAALIGHEGIAPNFGAIAGAAHVLAAALMLGVRFLTGRSLAAWATPRQWRSEAGCFWFGIVAGLTVLATLAGGLANYIGPNMDRAETVPLAIGTAVFFGLAALAGYFWHRHEKDFPAARRTTELYEVDDNPIQWWQVAAGLFFLLVFAAYGFLAFDVLPPVAFAGGLFVAALAGWFFSNGGSLVFTLVATAFVATVLHAMVAPPPALLFALLAGAAFALGLKLFHTLRRQRRSWVMNALVIASGAFLFAYLPMERPVAYYLSYVAGPLARPAADASIDAYLALEETPLGKSFLDTLGGVDEKATAVRVVEATNVDKDRTEILFVMSNAGDLLIREVTFTVNGSCAGKPMPLRFAKAIAPGDEAGLKITLSRPDDCSDDDWSNWTKSVSRGWWENRSSPIMVTVIEAESYDPKALFKEEALAWLELREE</sequence>
<keyword evidence="2" id="KW-0812">Transmembrane</keyword>
<feature type="transmembrane region" description="Helical" evidence="2">
    <location>
        <begin position="341"/>
        <end position="360"/>
    </location>
</feature>
<protein>
    <submittedName>
        <fullName evidence="3">Uncharacterized protein</fullName>
    </submittedName>
</protein>
<organism evidence="3 4">
    <name type="scientific">Parvibaculum lavamentivorans (strain DS-1 / DSM 13023 / NCIMB 13966)</name>
    <dbReference type="NCBI Taxonomy" id="402881"/>
    <lineage>
        <taxon>Bacteria</taxon>
        <taxon>Pseudomonadati</taxon>
        <taxon>Pseudomonadota</taxon>
        <taxon>Alphaproteobacteria</taxon>
        <taxon>Hyphomicrobiales</taxon>
        <taxon>Parvibaculaceae</taxon>
        <taxon>Parvibaculum</taxon>
    </lineage>
</organism>
<dbReference type="AlphaFoldDB" id="A7HVK9"/>
<evidence type="ECO:0000256" key="1">
    <source>
        <dbReference type="SAM" id="MobiDB-lite"/>
    </source>
</evidence>
<feature type="transmembrane region" description="Helical" evidence="2">
    <location>
        <begin position="307"/>
        <end position="329"/>
    </location>
</feature>
<feature type="transmembrane region" description="Helical" evidence="2">
    <location>
        <begin position="385"/>
        <end position="406"/>
    </location>
</feature>
<dbReference type="HOGENOM" id="CLU_404832_0_0_5"/>
<evidence type="ECO:0000256" key="2">
    <source>
        <dbReference type="SAM" id="Phobius"/>
    </source>
</evidence>
<keyword evidence="4" id="KW-1185">Reference proteome</keyword>
<feature type="transmembrane region" description="Helical" evidence="2">
    <location>
        <begin position="458"/>
        <end position="478"/>
    </location>
</feature>
<dbReference type="KEGG" id="pla:Plav_2328"/>
<dbReference type="RefSeq" id="WP_012111249.1">
    <property type="nucleotide sequence ID" value="NC_009719.1"/>
</dbReference>
<dbReference type="Proteomes" id="UP000006377">
    <property type="component" value="Chromosome"/>
</dbReference>
<feature type="transmembrane region" description="Helical" evidence="2">
    <location>
        <begin position="412"/>
        <end position="428"/>
    </location>
</feature>
<keyword evidence="2" id="KW-0472">Membrane</keyword>